<proteinExistence type="predicted"/>
<accession>A0ABX2IRB4</accession>
<organism evidence="1 2">
    <name type="scientific">Parasulfitobacter algicola</name>
    <dbReference type="NCBI Taxonomy" id="2614809"/>
    <lineage>
        <taxon>Bacteria</taxon>
        <taxon>Pseudomonadati</taxon>
        <taxon>Pseudomonadota</taxon>
        <taxon>Alphaproteobacteria</taxon>
        <taxon>Rhodobacterales</taxon>
        <taxon>Roseobacteraceae</taxon>
        <taxon>Parasulfitobacter</taxon>
    </lineage>
</organism>
<gene>
    <name evidence="1" type="ORF">HRQ87_11490</name>
</gene>
<sequence>MSDWIIENFEWVLARDDNKLNDLILPTKDYFTAPGGQDEKTARAVADDVARHLNIDQKFHIEPLPNLPDEIAHQYGQMSDIAGQYWHDTDEPLITYSPRNMRQPMNFIATMAHEFLHLKLADHEHLLPGGEAMHELTTDLHMIIEGFGVFALEGADQAGWSGYMTQPTCAYALAVFLKFKGLDAMATNSYLSSRPRKYLKVAIANVDRIDLPSVG</sequence>
<reference evidence="1 2" key="1">
    <citation type="submission" date="2020-06" db="EMBL/GenBank/DDBJ databases">
        <title>Sulfitobacter algicola sp. nov., isolated from green algae.</title>
        <authorList>
            <person name="Wang C."/>
        </authorList>
    </citation>
    <scope>NUCLEOTIDE SEQUENCE [LARGE SCALE GENOMIC DNA]</scope>
    <source>
        <strain evidence="1 2">1151</strain>
    </source>
</reference>
<keyword evidence="2" id="KW-1185">Reference proteome</keyword>
<dbReference type="RefSeq" id="WP_174138438.1">
    <property type="nucleotide sequence ID" value="NZ_JABUFE010000006.1"/>
</dbReference>
<evidence type="ECO:0008006" key="3">
    <source>
        <dbReference type="Google" id="ProtNLM"/>
    </source>
</evidence>
<protein>
    <recommendedName>
        <fullName evidence="3">IrrE N-terminal-like domain-containing protein</fullName>
    </recommendedName>
</protein>
<dbReference type="Proteomes" id="UP000777935">
    <property type="component" value="Unassembled WGS sequence"/>
</dbReference>
<comment type="caution">
    <text evidence="1">The sequence shown here is derived from an EMBL/GenBank/DDBJ whole genome shotgun (WGS) entry which is preliminary data.</text>
</comment>
<evidence type="ECO:0000313" key="2">
    <source>
        <dbReference type="Proteomes" id="UP000777935"/>
    </source>
</evidence>
<evidence type="ECO:0000313" key="1">
    <source>
        <dbReference type="EMBL" id="NSX55427.1"/>
    </source>
</evidence>
<name>A0ABX2IRB4_9RHOB</name>
<dbReference type="EMBL" id="JABUFE010000006">
    <property type="protein sequence ID" value="NSX55427.1"/>
    <property type="molecule type" value="Genomic_DNA"/>
</dbReference>